<gene>
    <name evidence="1" type="ORF">IV203_012713</name>
</gene>
<dbReference type="Proteomes" id="UP000693970">
    <property type="component" value="Unassembled WGS sequence"/>
</dbReference>
<organism evidence="1 2">
    <name type="scientific">Nitzschia inconspicua</name>
    <dbReference type="NCBI Taxonomy" id="303405"/>
    <lineage>
        <taxon>Eukaryota</taxon>
        <taxon>Sar</taxon>
        <taxon>Stramenopiles</taxon>
        <taxon>Ochrophyta</taxon>
        <taxon>Bacillariophyta</taxon>
        <taxon>Bacillariophyceae</taxon>
        <taxon>Bacillariophycidae</taxon>
        <taxon>Bacillariales</taxon>
        <taxon>Bacillariaceae</taxon>
        <taxon>Nitzschia</taxon>
    </lineage>
</organism>
<dbReference type="EMBL" id="JAGRRH010000072">
    <property type="protein sequence ID" value="KAG7337828.1"/>
    <property type="molecule type" value="Genomic_DNA"/>
</dbReference>
<evidence type="ECO:0000313" key="1">
    <source>
        <dbReference type="EMBL" id="KAG7337828.1"/>
    </source>
</evidence>
<reference evidence="1" key="2">
    <citation type="submission" date="2021-04" db="EMBL/GenBank/DDBJ databases">
        <authorList>
            <person name="Podell S."/>
        </authorList>
    </citation>
    <scope>NUCLEOTIDE SEQUENCE</scope>
    <source>
        <strain evidence="1">Hildebrandi</strain>
    </source>
</reference>
<protein>
    <submittedName>
        <fullName evidence="1">Uncharacterized protein</fullName>
    </submittedName>
</protein>
<sequence length="128" mass="14936">MKAGDAEQEQETSSIGLKASSKRCMKISTFQQMKMSLFFFKPSVTNNLYRHNELEDVCLYDFLAKYSACKPAKNKILNWVRPHPSKNHLKIRPLKEERVPGINYLDFLDTKRFEGNNMFTRDIETIPS</sequence>
<proteinExistence type="predicted"/>
<reference evidence="1" key="1">
    <citation type="journal article" date="2021" name="Sci. Rep.">
        <title>Diploid genomic architecture of Nitzschia inconspicua, an elite biomass production diatom.</title>
        <authorList>
            <person name="Oliver A."/>
            <person name="Podell S."/>
            <person name="Pinowska A."/>
            <person name="Traller J.C."/>
            <person name="Smith S.R."/>
            <person name="McClure R."/>
            <person name="Beliaev A."/>
            <person name="Bohutskyi P."/>
            <person name="Hill E.A."/>
            <person name="Rabines A."/>
            <person name="Zheng H."/>
            <person name="Allen L.Z."/>
            <person name="Kuo A."/>
            <person name="Grigoriev I.V."/>
            <person name="Allen A.E."/>
            <person name="Hazlebeck D."/>
            <person name="Allen E.E."/>
        </authorList>
    </citation>
    <scope>NUCLEOTIDE SEQUENCE</scope>
    <source>
        <strain evidence="1">Hildebrandi</strain>
    </source>
</reference>
<comment type="caution">
    <text evidence="1">The sequence shown here is derived from an EMBL/GenBank/DDBJ whole genome shotgun (WGS) entry which is preliminary data.</text>
</comment>
<dbReference type="AlphaFoldDB" id="A0A9K3P838"/>
<evidence type="ECO:0000313" key="2">
    <source>
        <dbReference type="Proteomes" id="UP000693970"/>
    </source>
</evidence>
<keyword evidence="2" id="KW-1185">Reference proteome</keyword>
<accession>A0A9K3P838</accession>
<name>A0A9K3P838_9STRA</name>